<sequence>MTGIFNFAYFSILAHSRSSTVLSHLIPHLDFAWNQGAAPRKIDTAWRASHFDVIEIAGFFGYRLGFCAEEPHRSNQTLPSVESFARDAACS</sequence>
<gene>
    <name evidence="1" type="ORF">LX32DRAFT_114133</name>
</gene>
<evidence type="ECO:0000313" key="1">
    <source>
        <dbReference type="EMBL" id="KAK2024134.1"/>
    </source>
</evidence>
<accession>A0AAD9LWX2</accession>
<dbReference type="Proteomes" id="UP001232148">
    <property type="component" value="Unassembled WGS sequence"/>
</dbReference>
<organism evidence="1 2">
    <name type="scientific">Colletotrichum zoysiae</name>
    <dbReference type="NCBI Taxonomy" id="1216348"/>
    <lineage>
        <taxon>Eukaryota</taxon>
        <taxon>Fungi</taxon>
        <taxon>Dikarya</taxon>
        <taxon>Ascomycota</taxon>
        <taxon>Pezizomycotina</taxon>
        <taxon>Sordariomycetes</taxon>
        <taxon>Hypocreomycetidae</taxon>
        <taxon>Glomerellales</taxon>
        <taxon>Glomerellaceae</taxon>
        <taxon>Colletotrichum</taxon>
        <taxon>Colletotrichum graminicola species complex</taxon>
    </lineage>
</organism>
<dbReference type="AlphaFoldDB" id="A0AAD9LWX2"/>
<dbReference type="EMBL" id="MU842974">
    <property type="protein sequence ID" value="KAK2024134.1"/>
    <property type="molecule type" value="Genomic_DNA"/>
</dbReference>
<comment type="caution">
    <text evidence="1">The sequence shown here is derived from an EMBL/GenBank/DDBJ whole genome shotgun (WGS) entry which is preliminary data.</text>
</comment>
<reference evidence="1" key="1">
    <citation type="submission" date="2021-06" db="EMBL/GenBank/DDBJ databases">
        <title>Comparative genomics, transcriptomics and evolutionary studies reveal genomic signatures of adaptation to plant cell wall in hemibiotrophic fungi.</title>
        <authorList>
            <consortium name="DOE Joint Genome Institute"/>
            <person name="Baroncelli R."/>
            <person name="Diaz J.F."/>
            <person name="Benocci T."/>
            <person name="Peng M."/>
            <person name="Battaglia E."/>
            <person name="Haridas S."/>
            <person name="Andreopoulos W."/>
            <person name="Labutti K."/>
            <person name="Pangilinan J."/>
            <person name="Floch G.L."/>
            <person name="Makela M.R."/>
            <person name="Henrissat B."/>
            <person name="Grigoriev I.V."/>
            <person name="Crouch J.A."/>
            <person name="De Vries R.P."/>
            <person name="Sukno S.A."/>
            <person name="Thon M.R."/>
        </authorList>
    </citation>
    <scope>NUCLEOTIDE SEQUENCE</scope>
    <source>
        <strain evidence="1">MAFF235873</strain>
    </source>
</reference>
<evidence type="ECO:0000313" key="2">
    <source>
        <dbReference type="Proteomes" id="UP001232148"/>
    </source>
</evidence>
<keyword evidence="2" id="KW-1185">Reference proteome</keyword>
<proteinExistence type="predicted"/>
<protein>
    <submittedName>
        <fullName evidence="1">Uncharacterized protein</fullName>
    </submittedName>
</protein>
<name>A0AAD9LWX2_9PEZI</name>